<protein>
    <submittedName>
        <fullName evidence="2">Uncharacterized protein</fullName>
    </submittedName>
</protein>
<sequence>MADADDNNKTGSPSSSYPPGGGQTSQAGGSHFFARGSGIRQAASLPTTSPLGFLRSAGKASASTSSVKPSAAQRMAGIESERGMRPPAAVEVRDMAAAGVRNSSRVLRRVESEKTMAVDDDDGVGSLQSSSSSTDLGYDDDMVGRRSVDAQMARNMLDTQLHDQFHTQKKNSLAYISFFKNAQKYSDSLQESAEYGAEMSQAMIKMTKTAPNSEEDSEIIESMAVSWGGMMQLQQHCLRPLFTEDEFAEKFQLYEGVAEVVSLEKEYKKQHAVYTQRLKRYEKSIRKERTKKAKQNSATLVSDSIDMQLLQTSFDEWRTQMMEDLTDMERVRQARFACLFWQNLERQLEHYRTFISLLEKEKNSWEARYRAVASTTPPAPAPAPAPSLAATTTTNTDATPLPAPLRQRGHPLRHLPAPPERGPDPFVEEVDHLLQGELDERQRKVTISAAVAQHKIKRPNSKRQSTIALASQLLDWCFQTDASMTAMPITRKTTASEGGTNNENENDNYRDNENDNGSHVDNDHDFEKEEQNNDDDDDKQPNNNNNNNHTNHDSNKLNPNNAESEGEPPLERQRLHSAADILDSIFAVDPPAHAPTTPASTAAGSSPALQASIGGSGLATQYRPSISGNKSQRVSIGCRRRSPSPAAAESNDSGPGEGGSIPDKGAERGHSS</sequence>
<feature type="region of interest" description="Disordered" evidence="1">
    <location>
        <begin position="490"/>
        <end position="570"/>
    </location>
</feature>
<feature type="region of interest" description="Disordered" evidence="1">
    <location>
        <begin position="109"/>
        <end position="141"/>
    </location>
</feature>
<feature type="compositionally biased region" description="Low complexity" evidence="1">
    <location>
        <begin position="386"/>
        <end position="400"/>
    </location>
</feature>
<feature type="compositionally biased region" description="Polar residues" evidence="1">
    <location>
        <begin position="491"/>
        <end position="500"/>
    </location>
</feature>
<evidence type="ECO:0000313" key="2">
    <source>
        <dbReference type="EMBL" id="ELR11023.1"/>
    </source>
</evidence>
<dbReference type="GeneID" id="14911454"/>
<dbReference type="VEuPathDB" id="AmoebaDB:ACA1_048120"/>
<feature type="compositionally biased region" description="Basic and acidic residues" evidence="1">
    <location>
        <begin position="507"/>
        <end position="531"/>
    </location>
</feature>
<feature type="region of interest" description="Disordered" evidence="1">
    <location>
        <begin position="375"/>
        <end position="425"/>
    </location>
</feature>
<accession>L8GE84</accession>
<evidence type="ECO:0000313" key="3">
    <source>
        <dbReference type="Proteomes" id="UP000011083"/>
    </source>
</evidence>
<keyword evidence="3" id="KW-1185">Reference proteome</keyword>
<dbReference type="EMBL" id="KB008164">
    <property type="protein sequence ID" value="ELR11023.1"/>
    <property type="molecule type" value="Genomic_DNA"/>
</dbReference>
<feature type="region of interest" description="Disordered" evidence="1">
    <location>
        <begin position="589"/>
        <end position="672"/>
    </location>
</feature>
<dbReference type="AlphaFoldDB" id="L8GE84"/>
<proteinExistence type="predicted"/>
<evidence type="ECO:0000256" key="1">
    <source>
        <dbReference type="SAM" id="MobiDB-lite"/>
    </source>
</evidence>
<organism evidence="2 3">
    <name type="scientific">Acanthamoeba castellanii (strain ATCC 30010 / Neff)</name>
    <dbReference type="NCBI Taxonomy" id="1257118"/>
    <lineage>
        <taxon>Eukaryota</taxon>
        <taxon>Amoebozoa</taxon>
        <taxon>Discosea</taxon>
        <taxon>Longamoebia</taxon>
        <taxon>Centramoebida</taxon>
        <taxon>Acanthamoebidae</taxon>
        <taxon>Acanthamoeba</taxon>
    </lineage>
</organism>
<name>L8GE84_ACACF</name>
<feature type="compositionally biased region" description="Low complexity" evidence="1">
    <location>
        <begin position="590"/>
        <end position="608"/>
    </location>
</feature>
<dbReference type="CDD" id="cd07307">
    <property type="entry name" value="BAR"/>
    <property type="match status" value="1"/>
</dbReference>
<reference evidence="2 3" key="1">
    <citation type="journal article" date="2013" name="Genome Biol.">
        <title>Genome of Acanthamoeba castellanii highlights extensive lateral gene transfer and early evolution of tyrosine kinase signaling.</title>
        <authorList>
            <person name="Clarke M."/>
            <person name="Lohan A.J."/>
            <person name="Liu B."/>
            <person name="Lagkouvardos I."/>
            <person name="Roy S."/>
            <person name="Zafar N."/>
            <person name="Bertelli C."/>
            <person name="Schilde C."/>
            <person name="Kianianmomeni A."/>
            <person name="Burglin T.R."/>
            <person name="Frech C."/>
            <person name="Turcotte B."/>
            <person name="Kopec K.O."/>
            <person name="Synnott J.M."/>
            <person name="Choo C."/>
            <person name="Paponov I."/>
            <person name="Finkler A."/>
            <person name="Soon Heng Tan C."/>
            <person name="Hutchins A.P."/>
            <person name="Weinmeier T."/>
            <person name="Rattei T."/>
            <person name="Chu J.S."/>
            <person name="Gimenez G."/>
            <person name="Irimia M."/>
            <person name="Rigden D.J."/>
            <person name="Fitzpatrick D.A."/>
            <person name="Lorenzo-Morales J."/>
            <person name="Bateman A."/>
            <person name="Chiu C.H."/>
            <person name="Tang P."/>
            <person name="Hegemann P."/>
            <person name="Fromm H."/>
            <person name="Raoult D."/>
            <person name="Greub G."/>
            <person name="Miranda-Saavedra D."/>
            <person name="Chen N."/>
            <person name="Nash P."/>
            <person name="Ginger M.L."/>
            <person name="Horn M."/>
            <person name="Schaap P."/>
            <person name="Caler L."/>
            <person name="Loftus B."/>
        </authorList>
    </citation>
    <scope>NUCLEOTIDE SEQUENCE [LARGE SCALE GENOMIC DNA]</scope>
    <source>
        <strain evidence="2 3">Neff</strain>
    </source>
</reference>
<feature type="compositionally biased region" description="Low complexity" evidence="1">
    <location>
        <begin position="124"/>
        <end position="136"/>
    </location>
</feature>
<dbReference type="SUPFAM" id="SSF103657">
    <property type="entry name" value="BAR/IMD domain-like"/>
    <property type="match status" value="1"/>
</dbReference>
<feature type="region of interest" description="Disordered" evidence="1">
    <location>
        <begin position="1"/>
        <end position="86"/>
    </location>
</feature>
<gene>
    <name evidence="2" type="ORF">ACA1_048120</name>
</gene>
<feature type="compositionally biased region" description="Polar residues" evidence="1">
    <location>
        <begin position="618"/>
        <end position="634"/>
    </location>
</feature>
<dbReference type="RefSeq" id="XP_004333036.1">
    <property type="nucleotide sequence ID" value="XM_004332988.1"/>
</dbReference>
<dbReference type="InterPro" id="IPR027267">
    <property type="entry name" value="AH/BAR_dom_sf"/>
</dbReference>
<dbReference type="Proteomes" id="UP000011083">
    <property type="component" value="Unassembled WGS sequence"/>
</dbReference>
<dbReference type="KEGG" id="acan:ACA1_048120"/>